<dbReference type="Proteomes" id="UP000283255">
    <property type="component" value="Unassembled WGS sequence"/>
</dbReference>
<evidence type="ECO:0000313" key="2">
    <source>
        <dbReference type="Proteomes" id="UP000283255"/>
    </source>
</evidence>
<dbReference type="AlphaFoldDB" id="A0A418YE90"/>
<reference evidence="1 2" key="2">
    <citation type="submission" date="2019-01" db="EMBL/GenBank/DDBJ databases">
        <title>Motilimonas pumilus sp. nov., isolated from the gut of sea cucumber (Apostichopus japonicus).</title>
        <authorList>
            <person name="Wang F.-Q."/>
            <person name="Ren L.-H."/>
            <person name="Lin Y.-W."/>
            <person name="Sun G.-H."/>
            <person name="Du Z.-J."/>
            <person name="Zhao J.-X."/>
            <person name="Liu X.-J."/>
            <person name="Liu L.-J."/>
        </authorList>
    </citation>
    <scope>NUCLEOTIDE SEQUENCE [LARGE SCALE GENOMIC DNA]</scope>
    <source>
        <strain evidence="1 2">PLHSC7-2</strain>
    </source>
</reference>
<dbReference type="OrthoDB" id="8595084at2"/>
<gene>
    <name evidence="1" type="ORF">D1Z90_11095</name>
</gene>
<dbReference type="RefSeq" id="WP_119910830.1">
    <property type="nucleotide sequence ID" value="NZ_QZCH01000013.1"/>
</dbReference>
<dbReference type="EMBL" id="QZCH01000013">
    <property type="protein sequence ID" value="RJG47450.1"/>
    <property type="molecule type" value="Genomic_DNA"/>
</dbReference>
<keyword evidence="2" id="KW-1185">Reference proteome</keyword>
<proteinExistence type="predicted"/>
<evidence type="ECO:0000313" key="1">
    <source>
        <dbReference type="EMBL" id="RJG47450.1"/>
    </source>
</evidence>
<reference evidence="1 2" key="1">
    <citation type="submission" date="2018-09" db="EMBL/GenBank/DDBJ databases">
        <authorList>
            <person name="Wang F."/>
        </authorList>
    </citation>
    <scope>NUCLEOTIDE SEQUENCE [LARGE SCALE GENOMIC DNA]</scope>
    <source>
        <strain evidence="1 2">PLHSC7-2</strain>
    </source>
</reference>
<protein>
    <submittedName>
        <fullName evidence="1">Uncharacterized protein</fullName>
    </submittedName>
</protein>
<name>A0A418YE90_9GAMM</name>
<comment type="caution">
    <text evidence="1">The sequence shown here is derived from an EMBL/GenBank/DDBJ whole genome shotgun (WGS) entry which is preliminary data.</text>
</comment>
<sequence length="88" mass="10076">MKTYLFLVSEDKVLIHLDPNSDTLLAEKEQLVSQGFEVLDYIAAENLEAAYEMAKQPNLHAVEQYTQSNFFCYIVDALVSLLRGLRYS</sequence>
<organism evidence="1 2">
    <name type="scientific">Motilimonas pumila</name>
    <dbReference type="NCBI Taxonomy" id="2303987"/>
    <lineage>
        <taxon>Bacteria</taxon>
        <taxon>Pseudomonadati</taxon>
        <taxon>Pseudomonadota</taxon>
        <taxon>Gammaproteobacteria</taxon>
        <taxon>Alteromonadales</taxon>
        <taxon>Alteromonadales genera incertae sedis</taxon>
        <taxon>Motilimonas</taxon>
    </lineage>
</organism>
<accession>A0A418YE90</accession>